<evidence type="ECO:0000256" key="1">
    <source>
        <dbReference type="ARBA" id="ARBA00022670"/>
    </source>
</evidence>
<evidence type="ECO:0000256" key="5">
    <source>
        <dbReference type="ARBA" id="ARBA00024195"/>
    </source>
</evidence>
<dbReference type="Proteomes" id="UP000335636">
    <property type="component" value="Unassembled WGS sequence"/>
</dbReference>
<dbReference type="PROSITE" id="PS00135">
    <property type="entry name" value="TRYPSIN_SER"/>
    <property type="match status" value="1"/>
</dbReference>
<dbReference type="InterPro" id="IPR009003">
    <property type="entry name" value="Peptidase_S1_PA"/>
</dbReference>
<dbReference type="SMART" id="SM00020">
    <property type="entry name" value="Tryp_SPc"/>
    <property type="match status" value="1"/>
</dbReference>
<keyword evidence="3" id="KW-0720">Serine protease</keyword>
<dbReference type="FunFam" id="2.40.10.10:FF:000002">
    <property type="entry name" value="Transmembrane protease serine"/>
    <property type="match status" value="1"/>
</dbReference>
<dbReference type="EMBL" id="WJEC01002006">
    <property type="protein sequence ID" value="KAF7477282.1"/>
    <property type="molecule type" value="Genomic_DNA"/>
</dbReference>
<evidence type="ECO:0000256" key="4">
    <source>
        <dbReference type="ARBA" id="ARBA00023157"/>
    </source>
</evidence>
<dbReference type="Pfam" id="PF00089">
    <property type="entry name" value="Trypsin"/>
    <property type="match status" value="1"/>
</dbReference>
<evidence type="ECO:0000313" key="10">
    <source>
        <dbReference type="Proteomes" id="UP000335636"/>
    </source>
</evidence>
<reference evidence="8" key="2">
    <citation type="submission" date="2020-08" db="EMBL/GenBank/DDBJ databases">
        <authorList>
            <person name="Shumante A."/>
            <person name="Zimin A.V."/>
            <person name="Puiu D."/>
            <person name="Salzberg S.L."/>
        </authorList>
    </citation>
    <scope>NUCLEOTIDE SEQUENCE</scope>
    <source>
        <strain evidence="8">WC2-LM</strain>
        <tissue evidence="8">Liver</tissue>
    </source>
</reference>
<dbReference type="SUPFAM" id="SSF50494">
    <property type="entry name" value="Trypsin-like serine proteases"/>
    <property type="match status" value="1"/>
</dbReference>
<evidence type="ECO:0000256" key="3">
    <source>
        <dbReference type="ARBA" id="ARBA00022825"/>
    </source>
</evidence>
<comment type="similarity">
    <text evidence="5">Belongs to the peptidase S1 family. CLIP subfamily.</text>
</comment>
<reference evidence="9 10" key="1">
    <citation type="submission" date="2019-04" db="EMBL/GenBank/DDBJ databases">
        <authorList>
            <person name="Alioto T."/>
            <person name="Alioto T."/>
        </authorList>
    </citation>
    <scope>NUCLEOTIDE SEQUENCE [LARGE SCALE GENOMIC DNA]</scope>
</reference>
<keyword evidence="4" id="KW-1015">Disulfide bond</keyword>
<dbReference type="PANTHER" id="PTHR24252:SF17">
    <property type="entry name" value="SUPPRESSOR OF TUMORIGENICITY 14 PROTEIN HOMOLOG-RELATED"/>
    <property type="match status" value="1"/>
</dbReference>
<dbReference type="CDD" id="cd00190">
    <property type="entry name" value="Tryp_SPc"/>
    <property type="match status" value="1"/>
</dbReference>
<evidence type="ECO:0000259" key="7">
    <source>
        <dbReference type="PROSITE" id="PS50240"/>
    </source>
</evidence>
<dbReference type="PROSITE" id="PS50240">
    <property type="entry name" value="TRYPSIN_DOM"/>
    <property type="match status" value="1"/>
</dbReference>
<feature type="region of interest" description="Disordered" evidence="6">
    <location>
        <begin position="16"/>
        <end position="42"/>
    </location>
</feature>
<dbReference type="InterPro" id="IPR033116">
    <property type="entry name" value="TRYPSIN_SER"/>
</dbReference>
<name>A0A5E4A609_MARMO</name>
<evidence type="ECO:0000313" key="8">
    <source>
        <dbReference type="EMBL" id="KAF7477282.1"/>
    </source>
</evidence>
<protein>
    <recommendedName>
        <fullName evidence="7">Peptidase S1 domain-containing protein</fullName>
    </recommendedName>
</protein>
<dbReference type="PANTHER" id="PTHR24252">
    <property type="entry name" value="ACROSIN-RELATED"/>
    <property type="match status" value="1"/>
</dbReference>
<keyword evidence="10" id="KW-1185">Reference proteome</keyword>
<dbReference type="InterPro" id="IPR043504">
    <property type="entry name" value="Peptidase_S1_PA_chymotrypsin"/>
</dbReference>
<dbReference type="EMBL" id="CABDUW010000021">
    <property type="protein sequence ID" value="VTJ52703.1"/>
    <property type="molecule type" value="Genomic_DNA"/>
</dbReference>
<organism evidence="9 10">
    <name type="scientific">Marmota monax</name>
    <name type="common">Woodchuck</name>
    <dbReference type="NCBI Taxonomy" id="9995"/>
    <lineage>
        <taxon>Eukaryota</taxon>
        <taxon>Metazoa</taxon>
        <taxon>Chordata</taxon>
        <taxon>Craniata</taxon>
        <taxon>Vertebrata</taxon>
        <taxon>Euteleostomi</taxon>
        <taxon>Mammalia</taxon>
        <taxon>Eutheria</taxon>
        <taxon>Euarchontoglires</taxon>
        <taxon>Glires</taxon>
        <taxon>Rodentia</taxon>
        <taxon>Sciuromorpha</taxon>
        <taxon>Sciuridae</taxon>
        <taxon>Xerinae</taxon>
        <taxon>Marmotini</taxon>
        <taxon>Marmota</taxon>
    </lineage>
</organism>
<keyword evidence="1" id="KW-0645">Protease</keyword>
<dbReference type="Proteomes" id="UP000662637">
    <property type="component" value="Unassembled WGS sequence"/>
</dbReference>
<feature type="domain" description="Peptidase S1" evidence="7">
    <location>
        <begin position="9"/>
        <end position="172"/>
    </location>
</feature>
<sequence>MNNKEVRWILGLGRSASSTTSNTSVEEASRIPSGSSRQPTASGTIRPICLPFFDKELAPATQFWVVGWGFMEQNGGKMSDTLLQASVQVIDHTLCNAEDAYQGEVTEKMLCAGVPGGGVDTCQGDSGGSLMYQSDHWKVVGIVSWGHGCGGPSTPGVYTKRSELLLSSPAHWGSSRSPILGLVSPPMALAFARAANGLRSCKTLTPQRHPEGRQLP</sequence>
<dbReference type="Gene3D" id="2.40.10.10">
    <property type="entry name" value="Trypsin-like serine proteases"/>
    <property type="match status" value="1"/>
</dbReference>
<dbReference type="InterPro" id="IPR001254">
    <property type="entry name" value="Trypsin_dom"/>
</dbReference>
<accession>A0A5E4A609</accession>
<dbReference type="AlphaFoldDB" id="A0A5E4A609"/>
<keyword evidence="2" id="KW-0378">Hydrolase</keyword>
<dbReference type="GO" id="GO:0006508">
    <property type="term" value="P:proteolysis"/>
    <property type="evidence" value="ECO:0007669"/>
    <property type="project" value="UniProtKB-KW"/>
</dbReference>
<evidence type="ECO:0000256" key="6">
    <source>
        <dbReference type="SAM" id="MobiDB-lite"/>
    </source>
</evidence>
<proteinExistence type="inferred from homology"/>
<evidence type="ECO:0000256" key="2">
    <source>
        <dbReference type="ARBA" id="ARBA00022801"/>
    </source>
</evidence>
<evidence type="ECO:0000313" key="9">
    <source>
        <dbReference type="EMBL" id="VTJ52703.1"/>
    </source>
</evidence>
<gene>
    <name evidence="8" type="ORF">GHT09_011634</name>
    <name evidence="9" type="ORF">MONAX_5E037189</name>
</gene>
<dbReference type="GO" id="GO:0004252">
    <property type="term" value="F:serine-type endopeptidase activity"/>
    <property type="evidence" value="ECO:0007669"/>
    <property type="project" value="InterPro"/>
</dbReference>